<proteinExistence type="predicted"/>
<evidence type="ECO:0000313" key="1">
    <source>
        <dbReference type="EMBL" id="KAK2139989.1"/>
    </source>
</evidence>
<dbReference type="Proteomes" id="UP001208570">
    <property type="component" value="Unassembled WGS sequence"/>
</dbReference>
<sequence>MDIPVVLFGIMIMDWILRVPSLPSFVPSSMSTFGDSMSFVERLQNTFMYIMNGVVFILLTTDSLPDIDPAIPVLEVFNRCELYLLLDDISIYNPRQW</sequence>
<evidence type="ECO:0000313" key="2">
    <source>
        <dbReference type="Proteomes" id="UP001208570"/>
    </source>
</evidence>
<keyword evidence="2" id="KW-1185">Reference proteome</keyword>
<accession>A0AAD9MR53</accession>
<comment type="caution">
    <text evidence="1">The sequence shown here is derived from an EMBL/GenBank/DDBJ whole genome shotgun (WGS) entry which is preliminary data.</text>
</comment>
<reference evidence="1" key="1">
    <citation type="journal article" date="2023" name="Mol. Biol. Evol.">
        <title>Third-Generation Sequencing Reveals the Adaptive Role of the Epigenome in Three Deep-Sea Polychaetes.</title>
        <authorList>
            <person name="Perez M."/>
            <person name="Aroh O."/>
            <person name="Sun Y."/>
            <person name="Lan Y."/>
            <person name="Juniper S.K."/>
            <person name="Young C.R."/>
            <person name="Angers B."/>
            <person name="Qian P.Y."/>
        </authorList>
    </citation>
    <scope>NUCLEOTIDE SEQUENCE</scope>
    <source>
        <strain evidence="1">P08H-3</strain>
    </source>
</reference>
<dbReference type="AlphaFoldDB" id="A0AAD9MR53"/>
<gene>
    <name evidence="1" type="ORF">LSH36_1522g00009</name>
</gene>
<dbReference type="SUPFAM" id="SSF53756">
    <property type="entry name" value="UDP-Glycosyltransferase/glycogen phosphorylase"/>
    <property type="match status" value="1"/>
</dbReference>
<dbReference type="EMBL" id="JAODUP010001521">
    <property type="protein sequence ID" value="KAK2139989.1"/>
    <property type="molecule type" value="Genomic_DNA"/>
</dbReference>
<protein>
    <submittedName>
        <fullName evidence="1">Uncharacterized protein</fullName>
    </submittedName>
</protein>
<name>A0AAD9MR53_9ANNE</name>
<organism evidence="1 2">
    <name type="scientific">Paralvinella palmiformis</name>
    <dbReference type="NCBI Taxonomy" id="53620"/>
    <lineage>
        <taxon>Eukaryota</taxon>
        <taxon>Metazoa</taxon>
        <taxon>Spiralia</taxon>
        <taxon>Lophotrochozoa</taxon>
        <taxon>Annelida</taxon>
        <taxon>Polychaeta</taxon>
        <taxon>Sedentaria</taxon>
        <taxon>Canalipalpata</taxon>
        <taxon>Terebellida</taxon>
        <taxon>Terebelliformia</taxon>
        <taxon>Alvinellidae</taxon>
        <taxon>Paralvinella</taxon>
    </lineage>
</organism>